<evidence type="ECO:0000256" key="3">
    <source>
        <dbReference type="ARBA" id="ARBA00022884"/>
    </source>
</evidence>
<dbReference type="GO" id="GO:0006397">
    <property type="term" value="P:mRNA processing"/>
    <property type="evidence" value="ECO:0007669"/>
    <property type="project" value="InterPro"/>
</dbReference>
<protein>
    <recommendedName>
        <fullName evidence="5">RRM domain-containing protein</fullName>
    </recommendedName>
</protein>
<evidence type="ECO:0000259" key="5">
    <source>
        <dbReference type="PROSITE" id="PS50102"/>
    </source>
</evidence>
<dbReference type="AlphaFoldDB" id="A0A5B0M997"/>
<sequence>MYHLDLLLRLHHLLFPDLMLPQKPGGPVRTIPTATPDYIDQITGKSKGYAFVQFKNMHDAKNAMEKMNGFQLAGRALRVEIKAQPPAALLNATAPGVANPVIVTPSGGNFTAPAPSTFEERLEDPIGGNLNQISRVELMHKLARTEQPTNVPVTDMFRPNIPTATSRSVLLKNMFNPEEETEQGWDIELRDDVKGECEEKYGPVLAIAIEKESTAGDIYITFDSVPSAQKAITGLNNRWFGGRQITAAFISDALVAAHGGK</sequence>
<reference evidence="6 7" key="1">
    <citation type="submission" date="2019-05" db="EMBL/GenBank/DDBJ databases">
        <title>Emergence of the Ug99 lineage of the wheat stem rust pathogen through somatic hybridization.</title>
        <authorList>
            <person name="Li F."/>
            <person name="Upadhyaya N.M."/>
            <person name="Sperschneider J."/>
            <person name="Matny O."/>
            <person name="Nguyen-Phuc H."/>
            <person name="Mago R."/>
            <person name="Raley C."/>
            <person name="Miller M.E."/>
            <person name="Silverstein K.A.T."/>
            <person name="Henningsen E."/>
            <person name="Hirsch C.D."/>
            <person name="Visser B."/>
            <person name="Pretorius Z.A."/>
            <person name="Steffenson B.J."/>
            <person name="Schwessinger B."/>
            <person name="Dodds P.N."/>
            <person name="Figueroa M."/>
        </authorList>
    </citation>
    <scope>NUCLEOTIDE SEQUENCE [LARGE SCALE GENOMIC DNA]</scope>
    <source>
        <strain evidence="6 7">Ug99</strain>
    </source>
</reference>
<dbReference type="FunFam" id="3.30.70.330:FF:000172">
    <property type="entry name" value="RNA splicing factor Pad-1"/>
    <property type="match status" value="1"/>
</dbReference>
<dbReference type="PROSITE" id="PS50102">
    <property type="entry name" value="RRM"/>
    <property type="match status" value="2"/>
</dbReference>
<dbReference type="InterPro" id="IPR035979">
    <property type="entry name" value="RBD_domain_sf"/>
</dbReference>
<dbReference type="GO" id="GO:0005634">
    <property type="term" value="C:nucleus"/>
    <property type="evidence" value="ECO:0007669"/>
    <property type="project" value="InterPro"/>
</dbReference>
<feature type="domain" description="RRM" evidence="5">
    <location>
        <begin position="154"/>
        <end position="252"/>
    </location>
</feature>
<gene>
    <name evidence="6" type="ORF">PGTUg99_017813</name>
</gene>
<accession>A0A5B0M997</accession>
<feature type="domain" description="RRM" evidence="5">
    <location>
        <begin position="14"/>
        <end position="84"/>
    </location>
</feature>
<keyword evidence="1" id="KW-0597">Phosphoprotein</keyword>
<dbReference type="Proteomes" id="UP000325313">
    <property type="component" value="Unassembled WGS sequence"/>
</dbReference>
<keyword evidence="2" id="KW-0677">Repeat</keyword>
<comment type="caution">
    <text evidence="6">The sequence shown here is derived from an EMBL/GenBank/DDBJ whole genome shotgun (WGS) entry which is preliminary data.</text>
</comment>
<dbReference type="InterPro" id="IPR029123">
    <property type="entry name" value="RBM39_linker"/>
</dbReference>
<dbReference type="PANTHER" id="PTHR48036">
    <property type="entry name" value="SPLICING FACTOR (PAD-1), PUTATIVE (AFU_ORTHOLOGUE AFUA_1G15810)-RELATED"/>
    <property type="match status" value="1"/>
</dbReference>
<dbReference type="SMART" id="SM00360">
    <property type="entry name" value="RRM"/>
    <property type="match status" value="2"/>
</dbReference>
<dbReference type="InterPro" id="IPR006509">
    <property type="entry name" value="RBM39_SF"/>
</dbReference>
<evidence type="ECO:0000313" key="7">
    <source>
        <dbReference type="Proteomes" id="UP000325313"/>
    </source>
</evidence>
<name>A0A5B0M997_PUCGR</name>
<proteinExistence type="predicted"/>
<keyword evidence="3 4" id="KW-0694">RNA-binding</keyword>
<evidence type="ECO:0000313" key="6">
    <source>
        <dbReference type="EMBL" id="KAA1072560.1"/>
    </source>
</evidence>
<dbReference type="InterPro" id="IPR000504">
    <property type="entry name" value="RRM_dom"/>
</dbReference>
<dbReference type="Pfam" id="PF00076">
    <property type="entry name" value="RRM_1"/>
    <property type="match status" value="2"/>
</dbReference>
<dbReference type="Gene3D" id="3.30.70.330">
    <property type="match status" value="2"/>
</dbReference>
<dbReference type="InterPro" id="IPR012677">
    <property type="entry name" value="Nucleotide-bd_a/b_plait_sf"/>
</dbReference>
<dbReference type="GO" id="GO:0003723">
    <property type="term" value="F:RNA binding"/>
    <property type="evidence" value="ECO:0007669"/>
    <property type="project" value="UniProtKB-UniRule"/>
</dbReference>
<evidence type="ECO:0000256" key="2">
    <source>
        <dbReference type="ARBA" id="ARBA00022737"/>
    </source>
</evidence>
<dbReference type="InterPro" id="IPR003954">
    <property type="entry name" value="RRM_euk-type"/>
</dbReference>
<dbReference type="SUPFAM" id="SSF54928">
    <property type="entry name" value="RNA-binding domain, RBD"/>
    <property type="match status" value="1"/>
</dbReference>
<evidence type="ECO:0000256" key="1">
    <source>
        <dbReference type="ARBA" id="ARBA00022553"/>
    </source>
</evidence>
<evidence type="ECO:0000256" key="4">
    <source>
        <dbReference type="PROSITE-ProRule" id="PRU00176"/>
    </source>
</evidence>
<dbReference type="SMART" id="SM00361">
    <property type="entry name" value="RRM_1"/>
    <property type="match status" value="2"/>
</dbReference>
<dbReference type="Pfam" id="PF15519">
    <property type="entry name" value="RBM39linker"/>
    <property type="match status" value="1"/>
</dbReference>
<dbReference type="EMBL" id="VDEP01000478">
    <property type="protein sequence ID" value="KAA1072560.1"/>
    <property type="molecule type" value="Genomic_DNA"/>
</dbReference>
<organism evidence="6 7">
    <name type="scientific">Puccinia graminis f. sp. tritici</name>
    <dbReference type="NCBI Taxonomy" id="56615"/>
    <lineage>
        <taxon>Eukaryota</taxon>
        <taxon>Fungi</taxon>
        <taxon>Dikarya</taxon>
        <taxon>Basidiomycota</taxon>
        <taxon>Pucciniomycotina</taxon>
        <taxon>Pucciniomycetes</taxon>
        <taxon>Pucciniales</taxon>
        <taxon>Pucciniaceae</taxon>
        <taxon>Puccinia</taxon>
    </lineage>
</organism>
<dbReference type="CDD" id="cd12285">
    <property type="entry name" value="RRM3_RBM39_like"/>
    <property type="match status" value="1"/>
</dbReference>